<evidence type="ECO:0000256" key="5">
    <source>
        <dbReference type="SAM" id="Phobius"/>
    </source>
</evidence>
<dbReference type="AlphaFoldDB" id="A0A1Y1HLK3"/>
<evidence type="ECO:0000313" key="7">
    <source>
        <dbReference type="Proteomes" id="UP000054558"/>
    </source>
</evidence>
<dbReference type="InterPro" id="IPR037185">
    <property type="entry name" value="EmrE-like"/>
</dbReference>
<feature type="transmembrane region" description="Helical" evidence="5">
    <location>
        <begin position="12"/>
        <end position="32"/>
    </location>
</feature>
<dbReference type="NCBIfam" id="NF002586">
    <property type="entry name" value="PRK02237.1"/>
    <property type="match status" value="1"/>
</dbReference>
<dbReference type="Pfam" id="PF02694">
    <property type="entry name" value="UPF0060"/>
    <property type="match status" value="1"/>
</dbReference>
<keyword evidence="4 5" id="KW-0472">Membrane</keyword>
<feature type="transmembrane region" description="Helical" evidence="5">
    <location>
        <begin position="69"/>
        <end position="85"/>
    </location>
</feature>
<name>A0A1Y1HLK3_KLENI</name>
<protein>
    <submittedName>
        <fullName evidence="6">Uncharacterized protein</fullName>
    </submittedName>
</protein>
<keyword evidence="7" id="KW-1185">Reference proteome</keyword>
<feature type="transmembrane region" description="Helical" evidence="5">
    <location>
        <begin position="38"/>
        <end position="57"/>
    </location>
</feature>
<feature type="transmembrane region" description="Helical" evidence="5">
    <location>
        <begin position="97"/>
        <end position="114"/>
    </location>
</feature>
<dbReference type="SUPFAM" id="SSF103481">
    <property type="entry name" value="Multidrug resistance efflux transporter EmrE"/>
    <property type="match status" value="1"/>
</dbReference>
<dbReference type="EMBL" id="DF236969">
    <property type="protein sequence ID" value="GAQ78863.1"/>
    <property type="molecule type" value="Genomic_DNA"/>
</dbReference>
<dbReference type="GO" id="GO:0005886">
    <property type="term" value="C:plasma membrane"/>
    <property type="evidence" value="ECO:0000318"/>
    <property type="project" value="GO_Central"/>
</dbReference>
<dbReference type="OMA" id="DLYDWIG"/>
<keyword evidence="3 5" id="KW-1133">Transmembrane helix</keyword>
<organism evidence="6 7">
    <name type="scientific">Klebsormidium nitens</name>
    <name type="common">Green alga</name>
    <name type="synonym">Ulothrix nitens</name>
    <dbReference type="NCBI Taxonomy" id="105231"/>
    <lineage>
        <taxon>Eukaryota</taxon>
        <taxon>Viridiplantae</taxon>
        <taxon>Streptophyta</taxon>
        <taxon>Klebsormidiophyceae</taxon>
        <taxon>Klebsormidiales</taxon>
        <taxon>Klebsormidiaceae</taxon>
        <taxon>Klebsormidium</taxon>
    </lineage>
</organism>
<gene>
    <name evidence="6" type="ORF">KFL_000200150</name>
</gene>
<dbReference type="PANTHER" id="PTHR36116:SF1">
    <property type="entry name" value="UPF0060 MEMBRANE PROTEIN YNFA"/>
    <property type="match status" value="1"/>
</dbReference>
<dbReference type="OrthoDB" id="65622at2759"/>
<evidence type="ECO:0000256" key="3">
    <source>
        <dbReference type="ARBA" id="ARBA00022989"/>
    </source>
</evidence>
<evidence type="ECO:0000256" key="1">
    <source>
        <dbReference type="ARBA" id="ARBA00022475"/>
    </source>
</evidence>
<reference evidence="6 7" key="1">
    <citation type="journal article" date="2014" name="Nat. Commun.">
        <title>Klebsormidium flaccidum genome reveals primary factors for plant terrestrial adaptation.</title>
        <authorList>
            <person name="Hori K."/>
            <person name="Maruyama F."/>
            <person name="Fujisawa T."/>
            <person name="Togashi T."/>
            <person name="Yamamoto N."/>
            <person name="Seo M."/>
            <person name="Sato S."/>
            <person name="Yamada T."/>
            <person name="Mori H."/>
            <person name="Tajima N."/>
            <person name="Moriyama T."/>
            <person name="Ikeuchi M."/>
            <person name="Watanabe M."/>
            <person name="Wada H."/>
            <person name="Kobayashi K."/>
            <person name="Saito M."/>
            <person name="Masuda T."/>
            <person name="Sasaki-Sekimoto Y."/>
            <person name="Mashiguchi K."/>
            <person name="Awai K."/>
            <person name="Shimojima M."/>
            <person name="Masuda S."/>
            <person name="Iwai M."/>
            <person name="Nobusawa T."/>
            <person name="Narise T."/>
            <person name="Kondo S."/>
            <person name="Saito H."/>
            <person name="Sato R."/>
            <person name="Murakawa M."/>
            <person name="Ihara Y."/>
            <person name="Oshima-Yamada Y."/>
            <person name="Ohtaka K."/>
            <person name="Satoh M."/>
            <person name="Sonobe K."/>
            <person name="Ishii M."/>
            <person name="Ohtani R."/>
            <person name="Kanamori-Sato M."/>
            <person name="Honoki R."/>
            <person name="Miyazaki D."/>
            <person name="Mochizuki H."/>
            <person name="Umetsu J."/>
            <person name="Higashi K."/>
            <person name="Shibata D."/>
            <person name="Kamiya Y."/>
            <person name="Sato N."/>
            <person name="Nakamura Y."/>
            <person name="Tabata S."/>
            <person name="Ida S."/>
            <person name="Kurokawa K."/>
            <person name="Ohta H."/>
        </authorList>
    </citation>
    <scope>NUCLEOTIDE SEQUENCE [LARGE SCALE GENOMIC DNA]</scope>
    <source>
        <strain evidence="6 7">NIES-2285</strain>
    </source>
</reference>
<dbReference type="Proteomes" id="UP000054558">
    <property type="component" value="Unassembled WGS sequence"/>
</dbReference>
<accession>A0A1Y1HLK3</accession>
<dbReference type="PANTHER" id="PTHR36116">
    <property type="entry name" value="UPF0060 MEMBRANE PROTEIN YNFA"/>
    <property type="match status" value="1"/>
</dbReference>
<proteinExistence type="inferred from homology"/>
<dbReference type="InterPro" id="IPR003844">
    <property type="entry name" value="UPF0060"/>
</dbReference>
<evidence type="ECO:0000313" key="6">
    <source>
        <dbReference type="EMBL" id="GAQ78863.1"/>
    </source>
</evidence>
<evidence type="ECO:0000256" key="2">
    <source>
        <dbReference type="ARBA" id="ARBA00022692"/>
    </source>
</evidence>
<keyword evidence="1" id="KW-1003">Cell membrane</keyword>
<evidence type="ECO:0000256" key="4">
    <source>
        <dbReference type="ARBA" id="ARBA00023136"/>
    </source>
</evidence>
<keyword evidence="2 5" id="KW-0812">Transmembrane</keyword>
<dbReference type="HAMAP" id="MF_00010">
    <property type="entry name" value="UPF0060"/>
    <property type="match status" value="1"/>
</dbReference>
<sequence>MTVKNNAVEVVKTVGLFLAAGVCEIGGGWLVWKWRKDGWHWGYGILGSLILVAYGIIPTLQDNDFGRIYAVYGGFFIVLSFLWGWAFDGNRPDKWDLIGSAIALTGVCFIMFMPRKSADPPPVIAPEPSPL</sequence>
<dbReference type="Gene3D" id="1.10.3730.20">
    <property type="match status" value="1"/>
</dbReference>